<feature type="binding site" description="axial binding residue" evidence="4">
    <location>
        <position position="472"/>
    </location>
    <ligand>
        <name>heme</name>
        <dbReference type="ChEBI" id="CHEBI:30413"/>
    </ligand>
    <ligandPart>
        <name>Fe</name>
        <dbReference type="ChEBI" id="CHEBI:18248"/>
    </ligandPart>
</feature>
<dbReference type="GO" id="GO:0005506">
    <property type="term" value="F:iron ion binding"/>
    <property type="evidence" value="ECO:0007669"/>
    <property type="project" value="InterPro"/>
</dbReference>
<dbReference type="InterPro" id="IPR050121">
    <property type="entry name" value="Cytochrome_P450_monoxygenase"/>
</dbReference>
<evidence type="ECO:0000313" key="6">
    <source>
        <dbReference type="EMBL" id="RPA87783.1"/>
    </source>
</evidence>
<evidence type="ECO:0000256" key="4">
    <source>
        <dbReference type="PIRSR" id="PIRSR602401-1"/>
    </source>
</evidence>
<proteinExistence type="inferred from homology"/>
<dbReference type="PANTHER" id="PTHR24305">
    <property type="entry name" value="CYTOCHROME P450"/>
    <property type="match status" value="1"/>
</dbReference>
<protein>
    <submittedName>
        <fullName evidence="6">Cytochrome P450</fullName>
    </submittedName>
</protein>
<keyword evidence="2 4" id="KW-0479">Metal-binding</keyword>
<dbReference type="GO" id="GO:0020037">
    <property type="term" value="F:heme binding"/>
    <property type="evidence" value="ECO:0007669"/>
    <property type="project" value="InterPro"/>
</dbReference>
<dbReference type="InterPro" id="IPR036396">
    <property type="entry name" value="Cyt_P450_sf"/>
</dbReference>
<dbReference type="CDD" id="cd11060">
    <property type="entry name" value="CYP57A1-like"/>
    <property type="match status" value="1"/>
</dbReference>
<evidence type="ECO:0000256" key="1">
    <source>
        <dbReference type="ARBA" id="ARBA00001971"/>
    </source>
</evidence>
<dbReference type="EMBL" id="ML119646">
    <property type="protein sequence ID" value="RPA87783.1"/>
    <property type="molecule type" value="Genomic_DNA"/>
</dbReference>
<keyword evidence="5" id="KW-0503">Monooxygenase</keyword>
<reference evidence="6 7" key="1">
    <citation type="journal article" date="2018" name="Nat. Ecol. Evol.">
        <title>Pezizomycetes genomes reveal the molecular basis of ectomycorrhizal truffle lifestyle.</title>
        <authorList>
            <person name="Murat C."/>
            <person name="Payen T."/>
            <person name="Noel B."/>
            <person name="Kuo A."/>
            <person name="Morin E."/>
            <person name="Chen J."/>
            <person name="Kohler A."/>
            <person name="Krizsan K."/>
            <person name="Balestrini R."/>
            <person name="Da Silva C."/>
            <person name="Montanini B."/>
            <person name="Hainaut M."/>
            <person name="Levati E."/>
            <person name="Barry K.W."/>
            <person name="Belfiori B."/>
            <person name="Cichocki N."/>
            <person name="Clum A."/>
            <person name="Dockter R.B."/>
            <person name="Fauchery L."/>
            <person name="Guy J."/>
            <person name="Iotti M."/>
            <person name="Le Tacon F."/>
            <person name="Lindquist E.A."/>
            <person name="Lipzen A."/>
            <person name="Malagnac F."/>
            <person name="Mello A."/>
            <person name="Molinier V."/>
            <person name="Miyauchi S."/>
            <person name="Poulain J."/>
            <person name="Riccioni C."/>
            <person name="Rubini A."/>
            <person name="Sitrit Y."/>
            <person name="Splivallo R."/>
            <person name="Traeger S."/>
            <person name="Wang M."/>
            <person name="Zifcakova L."/>
            <person name="Wipf D."/>
            <person name="Zambonelli A."/>
            <person name="Paolocci F."/>
            <person name="Nowrousian M."/>
            <person name="Ottonello S."/>
            <person name="Baldrian P."/>
            <person name="Spatafora J.W."/>
            <person name="Henrissat B."/>
            <person name="Nagy L.G."/>
            <person name="Aury J.M."/>
            <person name="Wincker P."/>
            <person name="Grigoriev I.V."/>
            <person name="Bonfante P."/>
            <person name="Martin F.M."/>
        </authorList>
    </citation>
    <scope>NUCLEOTIDE SEQUENCE [LARGE SCALE GENOMIC DNA]</scope>
    <source>
        <strain evidence="6 7">RN42</strain>
    </source>
</reference>
<dbReference type="PROSITE" id="PS00086">
    <property type="entry name" value="CYTOCHROME_P450"/>
    <property type="match status" value="1"/>
</dbReference>
<dbReference type="InterPro" id="IPR002401">
    <property type="entry name" value="Cyt_P450_E_grp-I"/>
</dbReference>
<evidence type="ECO:0000256" key="5">
    <source>
        <dbReference type="RuleBase" id="RU000461"/>
    </source>
</evidence>
<organism evidence="6 7">
    <name type="scientific">Ascobolus immersus RN42</name>
    <dbReference type="NCBI Taxonomy" id="1160509"/>
    <lineage>
        <taxon>Eukaryota</taxon>
        <taxon>Fungi</taxon>
        <taxon>Dikarya</taxon>
        <taxon>Ascomycota</taxon>
        <taxon>Pezizomycotina</taxon>
        <taxon>Pezizomycetes</taxon>
        <taxon>Pezizales</taxon>
        <taxon>Ascobolaceae</taxon>
        <taxon>Ascobolus</taxon>
    </lineage>
</organism>
<name>A0A3N4INP5_ASCIM</name>
<evidence type="ECO:0000256" key="2">
    <source>
        <dbReference type="ARBA" id="ARBA00022723"/>
    </source>
</evidence>
<evidence type="ECO:0000256" key="3">
    <source>
        <dbReference type="ARBA" id="ARBA00023004"/>
    </source>
</evidence>
<dbReference type="InterPro" id="IPR001128">
    <property type="entry name" value="Cyt_P450"/>
</dbReference>
<keyword evidence="3 4" id="KW-0408">Iron</keyword>
<dbReference type="GO" id="GO:0004497">
    <property type="term" value="F:monooxygenase activity"/>
    <property type="evidence" value="ECO:0007669"/>
    <property type="project" value="UniProtKB-KW"/>
</dbReference>
<evidence type="ECO:0000313" key="7">
    <source>
        <dbReference type="Proteomes" id="UP000275078"/>
    </source>
</evidence>
<dbReference type="PRINTS" id="PR00385">
    <property type="entry name" value="P450"/>
</dbReference>
<dbReference type="InterPro" id="IPR017972">
    <property type="entry name" value="Cyt_P450_CS"/>
</dbReference>
<dbReference type="Proteomes" id="UP000275078">
    <property type="component" value="Unassembled WGS sequence"/>
</dbReference>
<keyword evidence="5" id="KW-0560">Oxidoreductase</keyword>
<dbReference type="Gene3D" id="1.10.630.10">
    <property type="entry name" value="Cytochrome P450"/>
    <property type="match status" value="1"/>
</dbReference>
<keyword evidence="7" id="KW-1185">Reference proteome</keyword>
<comment type="cofactor">
    <cofactor evidence="1 4">
        <name>heme</name>
        <dbReference type="ChEBI" id="CHEBI:30413"/>
    </cofactor>
</comment>
<dbReference type="PANTHER" id="PTHR24305:SF85">
    <property type="entry name" value="P450, PUTATIVE (EUROFUNG)-RELATED"/>
    <property type="match status" value="1"/>
</dbReference>
<dbReference type="SUPFAM" id="SSF48264">
    <property type="entry name" value="Cytochrome P450"/>
    <property type="match status" value="1"/>
</dbReference>
<dbReference type="PRINTS" id="PR00463">
    <property type="entry name" value="EP450I"/>
</dbReference>
<dbReference type="AlphaFoldDB" id="A0A3N4INP5"/>
<dbReference type="GO" id="GO:0016705">
    <property type="term" value="F:oxidoreductase activity, acting on paired donors, with incorporation or reduction of molecular oxygen"/>
    <property type="evidence" value="ECO:0007669"/>
    <property type="project" value="InterPro"/>
</dbReference>
<gene>
    <name evidence="6" type="ORF">BJ508DRAFT_202846</name>
</gene>
<accession>A0A3N4INP5</accession>
<dbReference type="STRING" id="1160509.A0A3N4INP5"/>
<dbReference type="Pfam" id="PF00067">
    <property type="entry name" value="p450"/>
    <property type="match status" value="1"/>
</dbReference>
<comment type="similarity">
    <text evidence="5">Belongs to the cytochrome P450 family.</text>
</comment>
<keyword evidence="4 5" id="KW-0349">Heme</keyword>
<dbReference type="OrthoDB" id="3934656at2759"/>
<sequence>MLDTTLVDIKSGLSSLSSNLHGVTITVEDVIRLIPIFFAAGIAYFLSDAIYNLYFHPLAHIPGPFWAKISNIYCVRMFLSRELEKKEWALHEKYGRVVRIQPNQITISDPRFIPAIFHKDADRPMWKEMSLLGLGGTSFNAKSSTDHKKARRRIAPAYSMNSIRKMEHFIDTRLVEMLGVFDERFVQQKQLCDFGAWSSYVAYDIVSDIVFGKRFGFLKAGADVGDLIKNFQVALPAVGVLNRMRWINDLIMAIPGFGTLMKPSPSAKTGIGALMRFRDRLVERRYADIATKKRPDLLHNFINATNDDGTPMSLNDVKAEALIVMFAGSDTTASLMRKVIFYVIEEPSIYRKLRYEVDKAYTSFGPGIPSFPELVNLPYLAACIHEALRLGPPSPHPVQRLISAGPGIQCHGYHLPPGTIVNMNPWVVGRDKKLYGPDADQYRPERWIEADLETKQLWDKLEFAFSSGPRICVGKNIALMEVYKVIALLIRYFDLTGSGPPPGVSTYQREENLSVVVQEGFWLKLRRRDVKEWEEVDSFFARNEVMEDDKDIQL</sequence>